<evidence type="ECO:0000313" key="2">
    <source>
        <dbReference type="EMBL" id="KAL0949821.1"/>
    </source>
</evidence>
<keyword evidence="3" id="KW-1185">Reference proteome</keyword>
<protein>
    <submittedName>
        <fullName evidence="2">Uncharacterized protein</fullName>
    </submittedName>
</protein>
<dbReference type="Pfam" id="PF11927">
    <property type="entry name" value="HODM_asu-like"/>
    <property type="match status" value="1"/>
</dbReference>
<evidence type="ECO:0000256" key="1">
    <source>
        <dbReference type="SAM" id="MobiDB-lite"/>
    </source>
</evidence>
<name>A0ABR3J2P7_9AGAR</name>
<dbReference type="EMBL" id="JASNQZ010000012">
    <property type="protein sequence ID" value="KAL0949821.1"/>
    <property type="molecule type" value="Genomic_DNA"/>
</dbReference>
<feature type="region of interest" description="Disordered" evidence="1">
    <location>
        <begin position="345"/>
        <end position="367"/>
    </location>
</feature>
<comment type="caution">
    <text evidence="2">The sequence shown here is derived from an EMBL/GenBank/DDBJ whole genome shotgun (WGS) entry which is preliminary data.</text>
</comment>
<proteinExistence type="predicted"/>
<accession>A0ABR3J2P7</accession>
<reference evidence="3" key="1">
    <citation type="submission" date="2024-06" db="EMBL/GenBank/DDBJ databases">
        <title>Multi-omics analyses provide insights into the biosynthesis of the anticancer antibiotic pleurotin in Hohenbuehelia grisea.</title>
        <authorList>
            <person name="Weaver J.A."/>
            <person name="Alberti F."/>
        </authorList>
    </citation>
    <scope>NUCLEOTIDE SEQUENCE [LARGE SCALE GENOMIC DNA]</scope>
    <source>
        <strain evidence="3">T-177</strain>
    </source>
</reference>
<dbReference type="InterPro" id="IPR021848">
    <property type="entry name" value="HODM_asu-like"/>
</dbReference>
<sequence length="445" mass="50641">MLQTALAGVVLAYLFWQWSFRRLRAASNLPHENLSKEITSSTTDPNKNREHGSWTPVDFAYPEITPCTLDLADIKPIPYRPFRAGPYNVTMGIRSMPWDEWIEIDNTYPRYHRIRAFRLRTRGPKALAFHPAQPGIVGTAYEAAIELVHELSEYLTRRYPTIYQIIRHDAEGHTEYDKRRHAPGWGGAAPVKQVSVLPLGVTYDMPLFPITNLDPSTNETHDDEALQSAATRAMEIASHLTQEDFALMLEGTDGRYYFQGGAILVPGFWRMTEKLGLPLEEIHLSGNVPQYQDKLQMSMERFFRRMAVDKPVARNNYFVQIVRPQELLDGRAEDEGDAYFVDPEELGWSTTTNGDEDSAGPGRWGAGEEGLDVRAETLRMRSERQTLRRLGRSGAVVFGIRTYMTAVEELVHEEGGVGERLASALRGWSEDVQRYVWLTLFSGWD</sequence>
<dbReference type="Proteomes" id="UP001556367">
    <property type="component" value="Unassembled WGS sequence"/>
</dbReference>
<organism evidence="2 3">
    <name type="scientific">Hohenbuehelia grisea</name>
    <dbReference type="NCBI Taxonomy" id="104357"/>
    <lineage>
        <taxon>Eukaryota</taxon>
        <taxon>Fungi</taxon>
        <taxon>Dikarya</taxon>
        <taxon>Basidiomycota</taxon>
        <taxon>Agaricomycotina</taxon>
        <taxon>Agaricomycetes</taxon>
        <taxon>Agaricomycetidae</taxon>
        <taxon>Agaricales</taxon>
        <taxon>Pleurotineae</taxon>
        <taxon>Pleurotaceae</taxon>
        <taxon>Hohenbuehelia</taxon>
    </lineage>
</organism>
<gene>
    <name evidence="2" type="ORF">HGRIS_009857</name>
</gene>
<evidence type="ECO:0000313" key="3">
    <source>
        <dbReference type="Proteomes" id="UP001556367"/>
    </source>
</evidence>